<evidence type="ECO:0000313" key="11">
    <source>
        <dbReference type="EMBL" id="KAJ6251132.1"/>
    </source>
</evidence>
<evidence type="ECO:0000256" key="2">
    <source>
        <dbReference type="ARBA" id="ARBA00004286"/>
    </source>
</evidence>
<sequence>MWVLKLPQNTTRILHVPSTFTIGQSKLQNYQIQDDSLARRHLKIEVTKRNAILTNLSSSGTFFEGKKIKDPFVLNTKRIYNFKLGYNETEINVSYKPISLCFSGITQEDQMYAKKFGLHLGYEITNHVASSTHLVMNSINITKKFLLALLTGKHIVTIGWLKSNFLNKKKNLEVEENKYFPKIVDLRLITIFTQQTLTVFFRRSIRTNIFKNYVFLFFTEDMYFRSHEIVEVGGAKSEFINVKKPTAILDLANFLKLFVEPEKSQATKLCVLDPLININVLIKQILEKYNITFITEIEIVFAIITRQSDHYCLTPQPSQSQSISIRKRSQVSQSKQANDQASNKN</sequence>
<name>A0ABQ8Z2L8_9EUKA</name>
<dbReference type="InterPro" id="IPR000253">
    <property type="entry name" value="FHA_dom"/>
</dbReference>
<accession>A0ABQ8Z2L8</accession>
<dbReference type="Gene3D" id="3.40.50.10980">
    <property type="entry name" value="Nibrin, BRCT2 domain"/>
    <property type="match status" value="1"/>
</dbReference>
<proteinExistence type="inferred from homology"/>
<keyword evidence="3" id="KW-0158">Chromosome</keyword>
<evidence type="ECO:0000256" key="3">
    <source>
        <dbReference type="ARBA" id="ARBA00022454"/>
    </source>
</evidence>
<dbReference type="SUPFAM" id="SSF52113">
    <property type="entry name" value="BRCT domain"/>
    <property type="match status" value="1"/>
</dbReference>
<keyword evidence="12" id="KW-1185">Reference proteome</keyword>
<dbReference type="InterPro" id="IPR036420">
    <property type="entry name" value="BRCT_dom_sf"/>
</dbReference>
<dbReference type="CDD" id="cd00060">
    <property type="entry name" value="FHA"/>
    <property type="match status" value="1"/>
</dbReference>
<dbReference type="Pfam" id="PF16770">
    <property type="entry name" value="RTT107_BRCT_5"/>
    <property type="match status" value="1"/>
</dbReference>
<dbReference type="InterPro" id="IPR040227">
    <property type="entry name" value="Nibrin-rel"/>
</dbReference>
<dbReference type="Pfam" id="PF16508">
    <property type="entry name" value="NIBRIN_BRCT_II"/>
    <property type="match status" value="1"/>
</dbReference>
<dbReference type="InterPro" id="IPR001357">
    <property type="entry name" value="BRCT_dom"/>
</dbReference>
<evidence type="ECO:0000256" key="7">
    <source>
        <dbReference type="ARBA" id="ARBA00023306"/>
    </source>
</evidence>
<gene>
    <name evidence="11" type="ORF">M0813_15304</name>
</gene>
<dbReference type="SMART" id="SM00240">
    <property type="entry name" value="FHA"/>
    <property type="match status" value="1"/>
</dbReference>
<evidence type="ECO:0000256" key="1">
    <source>
        <dbReference type="ARBA" id="ARBA00004123"/>
    </source>
</evidence>
<dbReference type="PROSITE" id="PS50006">
    <property type="entry name" value="FHA_DOMAIN"/>
    <property type="match status" value="1"/>
</dbReference>
<dbReference type="InterPro" id="IPR008984">
    <property type="entry name" value="SMAD_FHA_dom_sf"/>
</dbReference>
<dbReference type="InterPro" id="IPR032429">
    <property type="entry name" value="Nibrin_BRCT2"/>
</dbReference>
<evidence type="ECO:0000256" key="9">
    <source>
        <dbReference type="SAM" id="MobiDB-lite"/>
    </source>
</evidence>
<dbReference type="SUPFAM" id="SSF49879">
    <property type="entry name" value="SMAD/FHA domain"/>
    <property type="match status" value="1"/>
</dbReference>
<dbReference type="PANTHER" id="PTHR12162:SF0">
    <property type="entry name" value="NIBRIN"/>
    <property type="match status" value="1"/>
</dbReference>
<feature type="domain" description="FHA" evidence="10">
    <location>
        <begin position="20"/>
        <end position="68"/>
    </location>
</feature>
<comment type="subcellular location">
    <subcellularLocation>
        <location evidence="2">Chromosome</location>
    </subcellularLocation>
    <subcellularLocation>
        <location evidence="1">Nucleus</location>
    </subcellularLocation>
</comment>
<feature type="compositionally biased region" description="Low complexity" evidence="9">
    <location>
        <begin position="315"/>
        <end position="336"/>
    </location>
</feature>
<keyword evidence="7" id="KW-0131">Cell cycle</keyword>
<dbReference type="InterPro" id="IPR043014">
    <property type="entry name" value="Nibrin_BRCT2_sf"/>
</dbReference>
<comment type="similarity">
    <text evidence="8">Belongs to the Nibrin family.</text>
</comment>
<dbReference type="Proteomes" id="UP001150062">
    <property type="component" value="Unassembled WGS sequence"/>
</dbReference>
<keyword evidence="4" id="KW-0227">DNA damage</keyword>
<reference evidence="11" key="1">
    <citation type="submission" date="2022-08" db="EMBL/GenBank/DDBJ databases">
        <title>Novel sulfate-reducing endosymbionts in the free-living metamonad Anaeramoeba.</title>
        <authorList>
            <person name="Jerlstrom-Hultqvist J."/>
            <person name="Cepicka I."/>
            <person name="Gallot-Lavallee L."/>
            <person name="Salas-Leiva D."/>
            <person name="Curtis B.A."/>
            <person name="Zahonova K."/>
            <person name="Pipaliya S."/>
            <person name="Dacks J."/>
            <person name="Roger A.J."/>
        </authorList>
    </citation>
    <scope>NUCLEOTIDE SEQUENCE</scope>
    <source>
        <strain evidence="11">Schooner1</strain>
    </source>
</reference>
<evidence type="ECO:0000256" key="6">
    <source>
        <dbReference type="ARBA" id="ARBA00023242"/>
    </source>
</evidence>
<evidence type="ECO:0000259" key="10">
    <source>
        <dbReference type="PROSITE" id="PS50006"/>
    </source>
</evidence>
<dbReference type="PANTHER" id="PTHR12162">
    <property type="entry name" value="NIBRIN-RELATED"/>
    <property type="match status" value="1"/>
</dbReference>
<dbReference type="EMBL" id="JAOAOG010000068">
    <property type="protein sequence ID" value="KAJ6251132.1"/>
    <property type="molecule type" value="Genomic_DNA"/>
</dbReference>
<keyword evidence="6" id="KW-0539">Nucleus</keyword>
<dbReference type="Pfam" id="PF00498">
    <property type="entry name" value="FHA"/>
    <property type="match status" value="1"/>
</dbReference>
<evidence type="ECO:0000256" key="5">
    <source>
        <dbReference type="ARBA" id="ARBA00023204"/>
    </source>
</evidence>
<feature type="region of interest" description="Disordered" evidence="9">
    <location>
        <begin position="315"/>
        <end position="345"/>
    </location>
</feature>
<evidence type="ECO:0000256" key="4">
    <source>
        <dbReference type="ARBA" id="ARBA00022763"/>
    </source>
</evidence>
<dbReference type="Gene3D" id="3.40.50.10190">
    <property type="entry name" value="BRCT domain"/>
    <property type="match status" value="1"/>
</dbReference>
<organism evidence="11 12">
    <name type="scientific">Anaeramoeba flamelloides</name>
    <dbReference type="NCBI Taxonomy" id="1746091"/>
    <lineage>
        <taxon>Eukaryota</taxon>
        <taxon>Metamonada</taxon>
        <taxon>Anaeramoebidae</taxon>
        <taxon>Anaeramoeba</taxon>
    </lineage>
</organism>
<protein>
    <submittedName>
        <fullName evidence="11">Nibrin-related</fullName>
    </submittedName>
</protein>
<evidence type="ECO:0000256" key="8">
    <source>
        <dbReference type="ARBA" id="ARBA00044757"/>
    </source>
</evidence>
<comment type="caution">
    <text evidence="11">The sequence shown here is derived from an EMBL/GenBank/DDBJ whole genome shotgun (WGS) entry which is preliminary data.</text>
</comment>
<evidence type="ECO:0000313" key="12">
    <source>
        <dbReference type="Proteomes" id="UP001150062"/>
    </source>
</evidence>
<keyword evidence="5" id="KW-0234">DNA repair</keyword>
<dbReference type="Gene3D" id="2.60.200.20">
    <property type="match status" value="1"/>
</dbReference>